<dbReference type="RefSeq" id="XP_009176380.1">
    <property type="nucleotide sequence ID" value="XM_009178116.1"/>
</dbReference>
<protein>
    <submittedName>
        <fullName evidence="1">Uncharacterized protein</fullName>
    </submittedName>
</protein>
<gene>
    <name evidence="1" type="ORF">T265_11457</name>
</gene>
<name>A0A074ZXE7_OPIVI</name>
<dbReference type="Proteomes" id="UP000054324">
    <property type="component" value="Unassembled WGS sequence"/>
</dbReference>
<dbReference type="CTD" id="20325625"/>
<proteinExistence type="predicted"/>
<keyword evidence="2" id="KW-1185">Reference proteome</keyword>
<dbReference type="KEGG" id="ovi:T265_11457"/>
<reference evidence="1 2" key="1">
    <citation type="submission" date="2013-11" db="EMBL/GenBank/DDBJ databases">
        <title>Opisthorchis viverrini - life in the bile duct.</title>
        <authorList>
            <person name="Young N.D."/>
            <person name="Nagarajan N."/>
            <person name="Lin S.J."/>
            <person name="Korhonen P.K."/>
            <person name="Jex A.R."/>
            <person name="Hall R.S."/>
            <person name="Safavi-Hemami H."/>
            <person name="Kaewkong W."/>
            <person name="Bertrand D."/>
            <person name="Gao S."/>
            <person name="Seet Q."/>
            <person name="Wongkham S."/>
            <person name="Teh B.T."/>
            <person name="Wongkham C."/>
            <person name="Intapan P.M."/>
            <person name="Maleewong W."/>
            <person name="Yang X."/>
            <person name="Hu M."/>
            <person name="Wang Z."/>
            <person name="Hofmann A."/>
            <person name="Sternberg P.W."/>
            <person name="Tan P."/>
            <person name="Wang J."/>
            <person name="Gasser R.B."/>
        </authorList>
    </citation>
    <scope>NUCLEOTIDE SEQUENCE [LARGE SCALE GENOMIC DNA]</scope>
</reference>
<evidence type="ECO:0000313" key="2">
    <source>
        <dbReference type="Proteomes" id="UP000054324"/>
    </source>
</evidence>
<dbReference type="AlphaFoldDB" id="A0A074ZXE7"/>
<sequence length="89" mass="9910">MRKTASPQDGVQAKIGSSQPKLLEMNGLIRNDKNGTEKSRGFAEKYIVRLAAGVNLFLDCLMERLEVIIWESPEKNPSVQKPVPASRDI</sequence>
<dbReference type="GeneID" id="20325625"/>
<accession>A0A074ZXE7</accession>
<evidence type="ECO:0000313" key="1">
    <source>
        <dbReference type="EMBL" id="KER19874.1"/>
    </source>
</evidence>
<dbReference type="EMBL" id="KL597123">
    <property type="protein sequence ID" value="KER19874.1"/>
    <property type="molecule type" value="Genomic_DNA"/>
</dbReference>
<organism evidence="1 2">
    <name type="scientific">Opisthorchis viverrini</name>
    <name type="common">Southeast Asian liver fluke</name>
    <dbReference type="NCBI Taxonomy" id="6198"/>
    <lineage>
        <taxon>Eukaryota</taxon>
        <taxon>Metazoa</taxon>
        <taxon>Spiralia</taxon>
        <taxon>Lophotrochozoa</taxon>
        <taxon>Platyhelminthes</taxon>
        <taxon>Trematoda</taxon>
        <taxon>Digenea</taxon>
        <taxon>Opisthorchiida</taxon>
        <taxon>Opisthorchiata</taxon>
        <taxon>Opisthorchiidae</taxon>
        <taxon>Opisthorchis</taxon>
    </lineage>
</organism>